<proteinExistence type="predicted"/>
<dbReference type="Proteomes" id="UP000005496">
    <property type="component" value="Unassembled WGS sequence"/>
</dbReference>
<dbReference type="EMBL" id="ACJN02000004">
    <property type="protein sequence ID" value="EFI33084.1"/>
    <property type="molecule type" value="Genomic_DNA"/>
</dbReference>
<evidence type="ECO:0000313" key="1">
    <source>
        <dbReference type="EMBL" id="EFI33084.1"/>
    </source>
</evidence>
<dbReference type="RefSeq" id="WP_008871777.1">
    <property type="nucleotide sequence ID" value="NZ_ACJN02000004.1"/>
</dbReference>
<comment type="caution">
    <text evidence="1">The sequence shown here is derived from an EMBL/GenBank/DDBJ whole genome shotgun (WGS) entry which is preliminary data.</text>
</comment>
<protein>
    <submittedName>
        <fullName evidence="1">Uncharacterized protein</fullName>
    </submittedName>
</protein>
<organism evidence="1 2">
    <name type="scientific">Desulfonatronospira thiodismutans ASO3-1</name>
    <dbReference type="NCBI Taxonomy" id="555779"/>
    <lineage>
        <taxon>Bacteria</taxon>
        <taxon>Pseudomonadati</taxon>
        <taxon>Thermodesulfobacteriota</taxon>
        <taxon>Desulfovibrionia</taxon>
        <taxon>Desulfovibrionales</taxon>
        <taxon>Desulfonatronovibrionaceae</taxon>
        <taxon>Desulfonatronospira</taxon>
    </lineage>
</organism>
<gene>
    <name evidence="1" type="ORF">Dthio_PD0399</name>
</gene>
<accession>D6SUV4</accession>
<sequence length="1070" mass="120478">MDNFTKTGASVSIRKKNPSIDLVSVIDYLSKVLDYFGNLTSDSKAENFFSCKTRKNNSGKQQPSSLIMNTVNILSGIDKGKNFAQEFTPSENSGLIRDVDLSLKSIDTIVGGEIYSDKAQDLTKSVLGLKGKIEKLIESCLKDNNLNVQDLYFKNAQDYVAQINSSLKSHKLDAEKMNMIFNKLSFADPVKHKQSGHAKKVARVITGIEEKQASGWLDDFKTAARRKLEIMETEEDEIEDIINNIDQEAARSGSQTEKFYNFLEDEVLARVRLEVSFAIMKEIRDHAKGNKDRDSALLVRYIDNALELKNKYLNTEDTLLFELGNSVRINLFDRTVNLSDKLRNALFYKCLPIWPHPSSHFFESRSSDGNHLLREVGYRFRVNGINPEAGKKAILARIDSIKDELYFSKNTYNANHKHNIMELLYLSLVFPSPQNFLKIDDVILKCKSFLNQSDVKIDPVERLIKRLNDLEEEGTYSSITNALIKILQQKSGQVLKSAERQIEDLYICVQEDVVDWERLATSEGEATDFFVKPADYNENEKITWLKNIEITTKPSTVAGLLFSIKIKTRLNELLLVQDDPKTYSISAQRKPEGPILPVSIIPHTPTDGGLSGTPVMDAGVPKWCDTGGIIIQVDDEVFSLKSENPSEAQMQLRSALVTLFAVLMQITLWVVREKLAINSAGQHKEMPKIFMLRLQKEGKGGTDKPPSGSEAIYAVFKALELTLGHESSVFMQGLVLDKISKYSNTGASSAILSGFPLVMKTDAGNAQVSNFEPIGILNYATRPCNQFGDTSNSLFLMSSKSYTAFLQTDPFQAMILEEGPSRLNILGESEFDNPKYVFEEISRLERVGCKNIILLWHHHGTWRIGRTAERHAPHSKPDFIERAAQRFPELTLYLFRRDFFPAIRISGQSKHPEAFEVQRASDHSSFQARNKISSGREIIPFYTFATLFVVATEQERPQSGFCTYYLEFDSRVSSVEWAEKARATIIDSDRSSIMRPAIITALRGLHYLHAEKPVSNKSIQPKLYPYDWINPQSIGGLGEMHAIKGPGKPNVIISFPAVLSRVTSVLRSTA</sequence>
<keyword evidence="2" id="KW-1185">Reference proteome</keyword>
<evidence type="ECO:0000313" key="2">
    <source>
        <dbReference type="Proteomes" id="UP000005496"/>
    </source>
</evidence>
<reference evidence="1" key="1">
    <citation type="submission" date="2010-05" db="EMBL/GenBank/DDBJ databases">
        <title>The draft genome of Desulfonatronospira thiodismutans ASO3-1.</title>
        <authorList>
            <consortium name="US DOE Joint Genome Institute (JGI-PGF)"/>
            <person name="Lucas S."/>
            <person name="Copeland A."/>
            <person name="Lapidus A."/>
            <person name="Cheng J.-F."/>
            <person name="Bruce D."/>
            <person name="Goodwin L."/>
            <person name="Pitluck S."/>
            <person name="Chertkov O."/>
            <person name="Brettin T."/>
            <person name="Detter J.C."/>
            <person name="Han C."/>
            <person name="Land M.L."/>
            <person name="Hauser L."/>
            <person name="Kyrpides N."/>
            <person name="Mikhailova N."/>
            <person name="Muyzer G."/>
            <person name="Woyke T."/>
        </authorList>
    </citation>
    <scope>NUCLEOTIDE SEQUENCE [LARGE SCALE GENOMIC DNA]</scope>
    <source>
        <strain evidence="1">ASO3-1</strain>
    </source>
</reference>
<dbReference type="AlphaFoldDB" id="D6SUV4"/>
<dbReference type="OrthoDB" id="5562494at2"/>
<dbReference type="eggNOG" id="ENOG502Z7VX">
    <property type="taxonomic scope" value="Bacteria"/>
</dbReference>
<name>D6SUV4_9BACT</name>